<evidence type="ECO:0000259" key="1">
    <source>
        <dbReference type="Pfam" id="PF13847"/>
    </source>
</evidence>
<evidence type="ECO:0000313" key="3">
    <source>
        <dbReference type="Proteomes" id="UP001596383"/>
    </source>
</evidence>
<organism evidence="2 3">
    <name type="scientific">Natrinema soli</name>
    <dbReference type="NCBI Taxonomy" id="1930624"/>
    <lineage>
        <taxon>Archaea</taxon>
        <taxon>Methanobacteriati</taxon>
        <taxon>Methanobacteriota</taxon>
        <taxon>Stenosarchaea group</taxon>
        <taxon>Halobacteria</taxon>
        <taxon>Halobacteriales</taxon>
        <taxon>Natrialbaceae</taxon>
        <taxon>Natrinema</taxon>
    </lineage>
</organism>
<dbReference type="Proteomes" id="UP001596383">
    <property type="component" value="Unassembled WGS sequence"/>
</dbReference>
<comment type="caution">
    <text evidence="2">The sequence shown here is derived from an EMBL/GenBank/DDBJ whole genome shotgun (WGS) entry which is preliminary data.</text>
</comment>
<keyword evidence="3" id="KW-1185">Reference proteome</keyword>
<feature type="domain" description="Methyltransferase" evidence="1">
    <location>
        <begin position="32"/>
        <end position="144"/>
    </location>
</feature>
<dbReference type="EC" id="2.1.1.-" evidence="2"/>
<dbReference type="RefSeq" id="WP_273737639.1">
    <property type="nucleotide sequence ID" value="NZ_JAQIVI010000091.1"/>
</dbReference>
<dbReference type="InterPro" id="IPR029063">
    <property type="entry name" value="SAM-dependent_MTases_sf"/>
</dbReference>
<sequence>MSRFQNTRQPDWDWWEELWSNPKDVLRTLGLSSGQSVGDIGSGNGYFTFPAAELVDGAPVYAIDVDEELLAELSATANTRGLANINNIHGDARNLTDVLPEPVDVVLIANTFHGVEDKVGFTKQAHQSLRPNGRFIIVNWRALSKEETTVDGTARGPPEELRMSVSETHEIMAETFEDIQEIDLPPYHYALIGER</sequence>
<dbReference type="EMBL" id="JBHSWV010000091">
    <property type="protein sequence ID" value="MFC6764579.1"/>
    <property type="molecule type" value="Genomic_DNA"/>
</dbReference>
<dbReference type="InterPro" id="IPR025714">
    <property type="entry name" value="Methyltranfer_dom"/>
</dbReference>
<dbReference type="PANTHER" id="PTHR43861">
    <property type="entry name" value="TRANS-ACONITATE 2-METHYLTRANSFERASE-RELATED"/>
    <property type="match status" value="1"/>
</dbReference>
<dbReference type="Pfam" id="PF13847">
    <property type="entry name" value="Methyltransf_31"/>
    <property type="match status" value="1"/>
</dbReference>
<evidence type="ECO:0000313" key="2">
    <source>
        <dbReference type="EMBL" id="MFC6764579.1"/>
    </source>
</evidence>
<keyword evidence="2" id="KW-0489">Methyltransferase</keyword>
<dbReference type="GO" id="GO:0008168">
    <property type="term" value="F:methyltransferase activity"/>
    <property type="evidence" value="ECO:0007669"/>
    <property type="project" value="UniProtKB-KW"/>
</dbReference>
<keyword evidence="2" id="KW-0808">Transferase</keyword>
<dbReference type="SUPFAM" id="SSF53335">
    <property type="entry name" value="S-adenosyl-L-methionine-dependent methyltransferases"/>
    <property type="match status" value="1"/>
</dbReference>
<dbReference type="AlphaFoldDB" id="A0ABD5SJ21"/>
<dbReference type="Gene3D" id="3.40.50.150">
    <property type="entry name" value="Vaccinia Virus protein VP39"/>
    <property type="match status" value="1"/>
</dbReference>
<dbReference type="GO" id="GO:0032259">
    <property type="term" value="P:methylation"/>
    <property type="evidence" value="ECO:0007669"/>
    <property type="project" value="UniProtKB-KW"/>
</dbReference>
<protein>
    <submittedName>
        <fullName evidence="2">Class I SAM-dependent methyltransferase</fullName>
        <ecNumber evidence="2">2.1.1.-</ecNumber>
    </submittedName>
</protein>
<reference evidence="2 3" key="1">
    <citation type="journal article" date="2019" name="Int. J. Syst. Evol. Microbiol.">
        <title>The Global Catalogue of Microorganisms (GCM) 10K type strain sequencing project: providing services to taxonomists for standard genome sequencing and annotation.</title>
        <authorList>
            <consortium name="The Broad Institute Genomics Platform"/>
            <consortium name="The Broad Institute Genome Sequencing Center for Infectious Disease"/>
            <person name="Wu L."/>
            <person name="Ma J."/>
        </authorList>
    </citation>
    <scope>NUCLEOTIDE SEQUENCE [LARGE SCALE GENOMIC DNA]</scope>
    <source>
        <strain evidence="2 3">LMG 29247</strain>
    </source>
</reference>
<accession>A0ABD5SJ21</accession>
<dbReference type="CDD" id="cd02440">
    <property type="entry name" value="AdoMet_MTases"/>
    <property type="match status" value="1"/>
</dbReference>
<gene>
    <name evidence="2" type="ORF">ACFQE6_05900</name>
</gene>
<name>A0ABD5SJ21_9EURY</name>
<proteinExistence type="predicted"/>